<dbReference type="PANTHER" id="PTHR43080:SF12">
    <property type="entry name" value="CYSTATHIONINE BETA-SYNTHASE (CBS) FAMILY PROTEIN"/>
    <property type="match status" value="1"/>
</dbReference>
<dbReference type="PANTHER" id="PTHR43080">
    <property type="entry name" value="CBS DOMAIN-CONTAINING PROTEIN CBSX3, MITOCHONDRIAL"/>
    <property type="match status" value="1"/>
</dbReference>
<dbReference type="InterPro" id="IPR051257">
    <property type="entry name" value="Diverse_CBS-Domain"/>
</dbReference>
<dbReference type="AlphaFoldDB" id="A0A833TQ58"/>
<feature type="domain" description="CBS" evidence="3">
    <location>
        <begin position="189"/>
        <end position="247"/>
    </location>
</feature>
<dbReference type="CDD" id="cd04623">
    <property type="entry name" value="CBS_pair_bac_euk"/>
    <property type="match status" value="1"/>
</dbReference>
<evidence type="ECO:0000256" key="1">
    <source>
        <dbReference type="ARBA" id="ARBA00023122"/>
    </source>
</evidence>
<evidence type="ECO:0000259" key="3">
    <source>
        <dbReference type="PROSITE" id="PS51371"/>
    </source>
</evidence>
<dbReference type="SUPFAM" id="SSF54631">
    <property type="entry name" value="CBS-domain pair"/>
    <property type="match status" value="1"/>
</dbReference>
<dbReference type="SMART" id="SM00116">
    <property type="entry name" value="CBS"/>
    <property type="match status" value="2"/>
</dbReference>
<dbReference type="InterPro" id="IPR000644">
    <property type="entry name" value="CBS_dom"/>
</dbReference>
<comment type="caution">
    <text evidence="4">The sequence shown here is derived from an EMBL/GenBank/DDBJ whole genome shotgun (WGS) entry which is preliminary data.</text>
</comment>
<evidence type="ECO:0000256" key="2">
    <source>
        <dbReference type="PROSITE-ProRule" id="PRU00703"/>
    </source>
</evidence>
<dbReference type="Proteomes" id="UP000619265">
    <property type="component" value="Unassembled WGS sequence"/>
</dbReference>
<gene>
    <name evidence="4" type="ORF">F2P56_034196</name>
</gene>
<evidence type="ECO:0000313" key="4">
    <source>
        <dbReference type="EMBL" id="KAF5445122.1"/>
    </source>
</evidence>
<dbReference type="Pfam" id="PF00571">
    <property type="entry name" value="CBS"/>
    <property type="match status" value="2"/>
</dbReference>
<dbReference type="KEGG" id="jre:108991660"/>
<name>A0A833TQ58_JUGRE</name>
<sequence length="258" mass="29389">MGIKQAFGHMMHHLWKQPDKEVKHLQKSRYKLKYLFLLTLIQEKNTNREYKRRMQGLVRAVRSCQETIKDANLQHVHGGASDLGKIFSRFRRVTFSRSSPEQLKGLENVTVAEVLMTKGGEKTGSWLWCHTDDAVIDAVKNMAVHDIGSLVVVKPGEKHLTGIVTERDYSRKIIAPGRSPIYTRVDEIMTAKDKVLTVTSDTNILQAMQLMTDNRIRHIPVVDGRIVGMISIVDVVRAVVEQQSGELKQLNQFIRGDY</sequence>
<feature type="domain" description="CBS" evidence="3">
    <location>
        <begin position="116"/>
        <end position="181"/>
    </location>
</feature>
<dbReference type="OrthoDB" id="418595at2759"/>
<keyword evidence="1 2" id="KW-0129">CBS domain</keyword>
<proteinExistence type="predicted"/>
<accession>A0A833TQ58</accession>
<organism evidence="4 5">
    <name type="scientific">Juglans regia</name>
    <name type="common">English walnut</name>
    <dbReference type="NCBI Taxonomy" id="51240"/>
    <lineage>
        <taxon>Eukaryota</taxon>
        <taxon>Viridiplantae</taxon>
        <taxon>Streptophyta</taxon>
        <taxon>Embryophyta</taxon>
        <taxon>Tracheophyta</taxon>
        <taxon>Spermatophyta</taxon>
        <taxon>Magnoliopsida</taxon>
        <taxon>eudicotyledons</taxon>
        <taxon>Gunneridae</taxon>
        <taxon>Pentapetalae</taxon>
        <taxon>rosids</taxon>
        <taxon>fabids</taxon>
        <taxon>Fagales</taxon>
        <taxon>Juglandaceae</taxon>
        <taxon>Juglans</taxon>
    </lineage>
</organism>
<dbReference type="InterPro" id="IPR046342">
    <property type="entry name" value="CBS_dom_sf"/>
</dbReference>
<dbReference type="Gramene" id="Jr15_06820_p1">
    <property type="protein sequence ID" value="cds.Jr15_06820_p1"/>
    <property type="gene ID" value="Jr15_06820"/>
</dbReference>
<evidence type="ECO:0000313" key="5">
    <source>
        <dbReference type="Proteomes" id="UP000619265"/>
    </source>
</evidence>
<dbReference type="InterPro" id="IPR044725">
    <property type="entry name" value="CBSX3_CBS_dom"/>
</dbReference>
<dbReference type="RefSeq" id="XP_018821530.2">
    <property type="nucleotide sequence ID" value="XM_018965985.2"/>
</dbReference>
<reference evidence="4" key="1">
    <citation type="submission" date="2015-10" db="EMBL/GenBank/DDBJ databases">
        <authorList>
            <person name="Martinez-Garcia P.J."/>
            <person name="Crepeau M.W."/>
            <person name="Puiu D."/>
            <person name="Gonzalez-Ibeas D."/>
            <person name="Whalen J."/>
            <person name="Stevens K."/>
            <person name="Paul R."/>
            <person name="Butterfield T."/>
            <person name="Britton M."/>
            <person name="Reagan R."/>
            <person name="Chakraborty S."/>
            <person name="Walawage S.L."/>
            <person name="Vasquez-Gross H.A."/>
            <person name="Cardeno C."/>
            <person name="Famula R."/>
            <person name="Pratt K."/>
            <person name="Kuruganti S."/>
            <person name="Aradhya M.K."/>
            <person name="Leslie C.A."/>
            <person name="Dandekar A.M."/>
            <person name="Salzberg S.L."/>
            <person name="Wegrzyn J.L."/>
            <person name="Langley C.H."/>
            <person name="Neale D.B."/>
        </authorList>
    </citation>
    <scope>NUCLEOTIDE SEQUENCE</scope>
    <source>
        <tissue evidence="4">Leaves</tissue>
    </source>
</reference>
<reference evidence="4" key="2">
    <citation type="submission" date="2020-03" db="EMBL/GenBank/DDBJ databases">
        <title>Walnut 2.0.</title>
        <authorList>
            <person name="Marrano A."/>
            <person name="Britton M."/>
            <person name="Zimin A.V."/>
            <person name="Zaini P.A."/>
            <person name="Workman R."/>
            <person name="Puiu D."/>
            <person name="Bianco L."/>
            <person name="Allen B.J."/>
            <person name="Troggio M."/>
            <person name="Leslie C.A."/>
            <person name="Timp W."/>
            <person name="Dendekar A."/>
            <person name="Salzberg S.L."/>
            <person name="Neale D.B."/>
        </authorList>
    </citation>
    <scope>NUCLEOTIDE SEQUENCE</scope>
    <source>
        <tissue evidence="4">Leaves</tissue>
    </source>
</reference>
<dbReference type="PROSITE" id="PS51371">
    <property type="entry name" value="CBS"/>
    <property type="match status" value="2"/>
</dbReference>
<protein>
    <recommendedName>
        <fullName evidence="3">CBS domain-containing protein</fullName>
    </recommendedName>
</protein>
<dbReference type="EMBL" id="LIHL02000015">
    <property type="protein sequence ID" value="KAF5445122.1"/>
    <property type="molecule type" value="Genomic_DNA"/>
</dbReference>
<dbReference type="Gene3D" id="3.10.580.10">
    <property type="entry name" value="CBS-domain"/>
    <property type="match status" value="1"/>
</dbReference>